<dbReference type="AlphaFoldDB" id="A0A8C4QMD4"/>
<evidence type="ECO:0000256" key="2">
    <source>
        <dbReference type="ARBA" id="ARBA00023180"/>
    </source>
</evidence>
<keyword evidence="4" id="KW-1185">Reference proteome</keyword>
<dbReference type="PANTHER" id="PTHR23412:SF18">
    <property type="entry name" value="OTOANCORIN"/>
    <property type="match status" value="1"/>
</dbReference>
<sequence length="180" mass="20213">MDKLDDAILLEQITYLDQTSVLSQNQMMCLADLLHKNLTKDDAKYFRKMTENQINSIPSAILTLFPMDEILMIPHEGCPALISRLGKADSTLLPKSSPMRVIFQTKAMSCLDMTKPEVVKLGFLVCDISASKLSGIPNEQFKTLMPKLHACGTLSNEKATIVKRKLKTSFGYVIQMDNWL</sequence>
<dbReference type="GO" id="GO:0007160">
    <property type="term" value="P:cell-matrix adhesion"/>
    <property type="evidence" value="ECO:0007669"/>
    <property type="project" value="TreeGrafter"/>
</dbReference>
<protein>
    <submittedName>
        <fullName evidence="3">Uncharacterized protein</fullName>
    </submittedName>
</protein>
<dbReference type="Proteomes" id="UP000694388">
    <property type="component" value="Unplaced"/>
</dbReference>
<dbReference type="GO" id="GO:0009986">
    <property type="term" value="C:cell surface"/>
    <property type="evidence" value="ECO:0007669"/>
    <property type="project" value="TreeGrafter"/>
</dbReference>
<evidence type="ECO:0000313" key="3">
    <source>
        <dbReference type="Ensembl" id="ENSEBUP00000017690.1"/>
    </source>
</evidence>
<evidence type="ECO:0000256" key="1">
    <source>
        <dbReference type="ARBA" id="ARBA00022729"/>
    </source>
</evidence>
<accession>A0A8C4QMD4</accession>
<reference evidence="3" key="1">
    <citation type="submission" date="2025-08" db="UniProtKB">
        <authorList>
            <consortium name="Ensembl"/>
        </authorList>
    </citation>
    <scope>IDENTIFICATION</scope>
</reference>
<reference evidence="3" key="2">
    <citation type="submission" date="2025-09" db="UniProtKB">
        <authorList>
            <consortium name="Ensembl"/>
        </authorList>
    </citation>
    <scope>IDENTIFICATION</scope>
</reference>
<dbReference type="Ensembl" id="ENSEBUT00000018266.1">
    <property type="protein sequence ID" value="ENSEBUP00000017690.1"/>
    <property type="gene ID" value="ENSEBUG00000011042.1"/>
</dbReference>
<name>A0A8C4QMD4_EPTBU</name>
<dbReference type="PANTHER" id="PTHR23412">
    <property type="entry name" value="STEREOCILIN RELATED"/>
    <property type="match status" value="1"/>
</dbReference>
<dbReference type="GeneTree" id="ENSGT00950000182957"/>
<keyword evidence="1" id="KW-0732">Signal</keyword>
<organism evidence="3 4">
    <name type="scientific">Eptatretus burgeri</name>
    <name type="common">Inshore hagfish</name>
    <dbReference type="NCBI Taxonomy" id="7764"/>
    <lineage>
        <taxon>Eukaryota</taxon>
        <taxon>Metazoa</taxon>
        <taxon>Chordata</taxon>
        <taxon>Craniata</taxon>
        <taxon>Vertebrata</taxon>
        <taxon>Cyclostomata</taxon>
        <taxon>Myxini</taxon>
        <taxon>Myxiniformes</taxon>
        <taxon>Myxinidae</taxon>
        <taxon>Eptatretinae</taxon>
        <taxon>Eptatretus</taxon>
    </lineage>
</organism>
<evidence type="ECO:0000313" key="4">
    <source>
        <dbReference type="Proteomes" id="UP000694388"/>
    </source>
</evidence>
<keyword evidence="2" id="KW-0325">Glycoprotein</keyword>
<dbReference type="InterPro" id="IPR026664">
    <property type="entry name" value="Stereocilin-rel"/>
</dbReference>
<proteinExistence type="predicted"/>